<keyword evidence="3" id="KW-0238">DNA-binding</keyword>
<dbReference type="Pfam" id="PF03466">
    <property type="entry name" value="LysR_substrate"/>
    <property type="match status" value="1"/>
</dbReference>
<sequence>MDIKSLHYFVTVADQLSYSKAAQILHISQPSLSNAIKNLEIEVGSPLLERNTRKVELTDAGKILYKKAEALLSQMNILKKEMEEVKLSGSGVLHIGMIESVKHWLPKVLSAYQEQFPSVTIKLIEVLSGKDVKDSLRNYSSHIIITNQYVFEEDIESHPLYHERLVLVLPKDHPLASKESIAIKDLEKEPFIICKEGFQTREDILEAFHLEQAVPNLKYEIERFETAISLVRGNLGITIIPENYLYGPIHDSVVWKTLDSPALERTVYITYLKNRYLAPAIQSFIQSVRQYFEEE</sequence>
<protein>
    <submittedName>
        <fullName evidence="6">LysR family transcriptional regulator</fullName>
    </submittedName>
</protein>
<reference evidence="6 7" key="1">
    <citation type="submission" date="2017-07" db="EMBL/GenBank/DDBJ databases">
        <title>The complete genome sequence of Bacillus mesonae strain H20-5, an efficient strain improving plant abiotic stress resistance.</title>
        <authorList>
            <person name="Kim S.Y."/>
            <person name="Song H."/>
            <person name="Sang M.K."/>
            <person name="Weon H.-Y."/>
            <person name="Song J."/>
        </authorList>
    </citation>
    <scope>NUCLEOTIDE SEQUENCE [LARGE SCALE GENOMIC DNA]</scope>
    <source>
        <strain evidence="6 7">H20-5</strain>
    </source>
</reference>
<organism evidence="6 7">
    <name type="scientific">Neobacillus mesonae</name>
    <dbReference type="NCBI Taxonomy" id="1193713"/>
    <lineage>
        <taxon>Bacteria</taxon>
        <taxon>Bacillati</taxon>
        <taxon>Bacillota</taxon>
        <taxon>Bacilli</taxon>
        <taxon>Bacillales</taxon>
        <taxon>Bacillaceae</taxon>
        <taxon>Neobacillus</taxon>
    </lineage>
</organism>
<proteinExistence type="inferred from homology"/>
<name>A0A3Q9QZV0_9BACI</name>
<evidence type="ECO:0000259" key="5">
    <source>
        <dbReference type="PROSITE" id="PS50931"/>
    </source>
</evidence>
<dbReference type="PANTHER" id="PTHR30419">
    <property type="entry name" value="HTH-TYPE TRANSCRIPTIONAL REGULATOR YBHD"/>
    <property type="match status" value="1"/>
</dbReference>
<dbReference type="STRING" id="1193713.GCA_001636315_01899"/>
<keyword evidence="7" id="KW-1185">Reference proteome</keyword>
<dbReference type="CDD" id="cd05466">
    <property type="entry name" value="PBP2_LTTR_substrate"/>
    <property type="match status" value="1"/>
</dbReference>
<dbReference type="GO" id="GO:0003700">
    <property type="term" value="F:DNA-binding transcription factor activity"/>
    <property type="evidence" value="ECO:0007669"/>
    <property type="project" value="InterPro"/>
</dbReference>
<feature type="domain" description="HTH lysR-type" evidence="5">
    <location>
        <begin position="1"/>
        <end position="58"/>
    </location>
</feature>
<dbReference type="PANTHER" id="PTHR30419:SF8">
    <property type="entry name" value="NITROGEN ASSIMILATION TRANSCRIPTIONAL ACTIVATOR-RELATED"/>
    <property type="match status" value="1"/>
</dbReference>
<evidence type="ECO:0000256" key="2">
    <source>
        <dbReference type="ARBA" id="ARBA00023015"/>
    </source>
</evidence>
<accession>A0A3Q9QZV0</accession>
<keyword evidence="2" id="KW-0805">Transcription regulation</keyword>
<dbReference type="Proteomes" id="UP000282892">
    <property type="component" value="Chromosome"/>
</dbReference>
<dbReference type="Pfam" id="PF00126">
    <property type="entry name" value="HTH_1"/>
    <property type="match status" value="1"/>
</dbReference>
<dbReference type="InterPro" id="IPR000847">
    <property type="entry name" value="LysR_HTH_N"/>
</dbReference>
<evidence type="ECO:0000256" key="4">
    <source>
        <dbReference type="ARBA" id="ARBA00023163"/>
    </source>
</evidence>
<dbReference type="AlphaFoldDB" id="A0A3Q9QZV0"/>
<dbReference type="InterPro" id="IPR005119">
    <property type="entry name" value="LysR_subst-bd"/>
</dbReference>
<dbReference type="InterPro" id="IPR036388">
    <property type="entry name" value="WH-like_DNA-bd_sf"/>
</dbReference>
<comment type="similarity">
    <text evidence="1">Belongs to the LysR transcriptional regulatory family.</text>
</comment>
<evidence type="ECO:0000256" key="3">
    <source>
        <dbReference type="ARBA" id="ARBA00023125"/>
    </source>
</evidence>
<dbReference type="PRINTS" id="PR00039">
    <property type="entry name" value="HTHLYSR"/>
</dbReference>
<dbReference type="PROSITE" id="PS50931">
    <property type="entry name" value="HTH_LYSR"/>
    <property type="match status" value="1"/>
</dbReference>
<dbReference type="InterPro" id="IPR050950">
    <property type="entry name" value="HTH-type_LysR_regulators"/>
</dbReference>
<dbReference type="RefSeq" id="WP_127488935.1">
    <property type="nucleotide sequence ID" value="NZ_CP022572.1"/>
</dbReference>
<dbReference type="EMBL" id="CP022572">
    <property type="protein sequence ID" value="AZU64236.1"/>
    <property type="molecule type" value="Genomic_DNA"/>
</dbReference>
<dbReference type="SUPFAM" id="SSF53850">
    <property type="entry name" value="Periplasmic binding protein-like II"/>
    <property type="match status" value="1"/>
</dbReference>
<keyword evidence="4" id="KW-0804">Transcription</keyword>
<dbReference type="SUPFAM" id="SSF46785">
    <property type="entry name" value="Winged helix' DNA-binding domain"/>
    <property type="match status" value="1"/>
</dbReference>
<dbReference type="OrthoDB" id="9803735at2"/>
<dbReference type="KEGG" id="nmk:CHR53_25010"/>
<evidence type="ECO:0000256" key="1">
    <source>
        <dbReference type="ARBA" id="ARBA00009437"/>
    </source>
</evidence>
<gene>
    <name evidence="6" type="ORF">CHR53_25010</name>
</gene>
<dbReference type="FunFam" id="1.10.10.10:FF:000001">
    <property type="entry name" value="LysR family transcriptional regulator"/>
    <property type="match status" value="1"/>
</dbReference>
<evidence type="ECO:0000313" key="6">
    <source>
        <dbReference type="EMBL" id="AZU64236.1"/>
    </source>
</evidence>
<evidence type="ECO:0000313" key="7">
    <source>
        <dbReference type="Proteomes" id="UP000282892"/>
    </source>
</evidence>
<dbReference type="GO" id="GO:0003677">
    <property type="term" value="F:DNA binding"/>
    <property type="evidence" value="ECO:0007669"/>
    <property type="project" value="UniProtKB-KW"/>
</dbReference>
<dbReference type="Gene3D" id="3.40.190.290">
    <property type="match status" value="1"/>
</dbReference>
<dbReference type="GO" id="GO:0005829">
    <property type="term" value="C:cytosol"/>
    <property type="evidence" value="ECO:0007669"/>
    <property type="project" value="TreeGrafter"/>
</dbReference>
<dbReference type="Gene3D" id="1.10.10.10">
    <property type="entry name" value="Winged helix-like DNA-binding domain superfamily/Winged helix DNA-binding domain"/>
    <property type="match status" value="1"/>
</dbReference>
<dbReference type="InterPro" id="IPR036390">
    <property type="entry name" value="WH_DNA-bd_sf"/>
</dbReference>